<evidence type="ECO:0000313" key="4">
    <source>
        <dbReference type="Proteomes" id="UP001369082"/>
    </source>
</evidence>
<evidence type="ECO:0000256" key="1">
    <source>
        <dbReference type="SAM" id="SignalP"/>
    </source>
</evidence>
<accession>A0ABU9GMA0</accession>
<dbReference type="PANTHER" id="PTHR35535:SF1">
    <property type="entry name" value="HEAT SHOCK PROTEIN HSLJ"/>
    <property type="match status" value="1"/>
</dbReference>
<dbReference type="InterPro" id="IPR038670">
    <property type="entry name" value="HslJ-like_sf"/>
</dbReference>
<reference evidence="3 4" key="1">
    <citation type="submission" date="2024-02" db="EMBL/GenBank/DDBJ databases">
        <title>Bacteria isolated from the canopy kelp, Nereocystis luetkeana.</title>
        <authorList>
            <person name="Pfister C.A."/>
            <person name="Younker I.T."/>
            <person name="Light S.H."/>
        </authorList>
    </citation>
    <scope>NUCLEOTIDE SEQUENCE [LARGE SCALE GENOMIC DNA]</scope>
    <source>
        <strain evidence="3 4">TI.1.05</strain>
    </source>
</reference>
<name>A0ABU9GMA0_9GAMM</name>
<proteinExistence type="predicted"/>
<dbReference type="Gene3D" id="2.40.128.270">
    <property type="match status" value="1"/>
</dbReference>
<dbReference type="PROSITE" id="PS51257">
    <property type="entry name" value="PROKAR_LIPOPROTEIN"/>
    <property type="match status" value="1"/>
</dbReference>
<protein>
    <submittedName>
        <fullName evidence="3">META domain-containing protein</fullName>
    </submittedName>
</protein>
<organism evidence="3 4">
    <name type="scientific">Psychromonas aquatilis</name>
    <dbReference type="NCBI Taxonomy" id="2005072"/>
    <lineage>
        <taxon>Bacteria</taxon>
        <taxon>Pseudomonadati</taxon>
        <taxon>Pseudomonadota</taxon>
        <taxon>Gammaproteobacteria</taxon>
        <taxon>Alteromonadales</taxon>
        <taxon>Psychromonadaceae</taxon>
        <taxon>Psychromonas</taxon>
    </lineage>
</organism>
<dbReference type="Pfam" id="PF03724">
    <property type="entry name" value="META"/>
    <property type="match status" value="1"/>
</dbReference>
<evidence type="ECO:0000313" key="3">
    <source>
        <dbReference type="EMBL" id="MEL0628413.1"/>
    </source>
</evidence>
<feature type="domain" description="DUF306" evidence="2">
    <location>
        <begin position="34"/>
        <end position="133"/>
    </location>
</feature>
<dbReference type="InterPro" id="IPR005184">
    <property type="entry name" value="DUF306_Meta_HslJ"/>
</dbReference>
<dbReference type="Proteomes" id="UP001369082">
    <property type="component" value="Unassembled WGS sequence"/>
</dbReference>
<sequence>MKTTKVMVLMLSSIILGACTNEVPIEPQKIDMAELQHDWKLTHVDNIQVATVINSSLTIDEENKSSGNLGCNNFFGEAEVQGNQLRIGKMGNTRKMCESLQNDVEMDVSQVLSGWSDVLIDDDTLIIGNNKHSLTYKLVDSVEE</sequence>
<comment type="caution">
    <text evidence="3">The sequence shown here is derived from an EMBL/GenBank/DDBJ whole genome shotgun (WGS) entry which is preliminary data.</text>
</comment>
<keyword evidence="4" id="KW-1185">Reference proteome</keyword>
<evidence type="ECO:0000259" key="2">
    <source>
        <dbReference type="Pfam" id="PF03724"/>
    </source>
</evidence>
<dbReference type="InterPro" id="IPR053147">
    <property type="entry name" value="Hsp_HslJ-like"/>
</dbReference>
<dbReference type="EMBL" id="JBAKAZ010000005">
    <property type="protein sequence ID" value="MEL0628413.1"/>
    <property type="molecule type" value="Genomic_DNA"/>
</dbReference>
<dbReference type="PANTHER" id="PTHR35535">
    <property type="entry name" value="HEAT SHOCK PROTEIN HSLJ"/>
    <property type="match status" value="1"/>
</dbReference>
<feature type="signal peptide" evidence="1">
    <location>
        <begin position="1"/>
        <end position="18"/>
    </location>
</feature>
<keyword evidence="1" id="KW-0732">Signal</keyword>
<feature type="chain" id="PRO_5046002582" evidence="1">
    <location>
        <begin position="19"/>
        <end position="144"/>
    </location>
</feature>
<gene>
    <name evidence="3" type="ORF">V6256_02220</name>
</gene>
<dbReference type="RefSeq" id="WP_341596362.1">
    <property type="nucleotide sequence ID" value="NZ_JBAKAZ010000005.1"/>
</dbReference>